<dbReference type="CDD" id="cd00333">
    <property type="entry name" value="MIP"/>
    <property type="match status" value="1"/>
</dbReference>
<feature type="transmembrane region" description="Helical" evidence="17">
    <location>
        <begin position="20"/>
        <end position="43"/>
    </location>
</feature>
<evidence type="ECO:0000256" key="3">
    <source>
        <dbReference type="ARBA" id="ARBA00009743"/>
    </source>
</evidence>
<keyword evidence="13" id="KW-1015">Disulfide bond</keyword>
<evidence type="ECO:0000256" key="17">
    <source>
        <dbReference type="SAM" id="Phobius"/>
    </source>
</evidence>
<evidence type="ECO:0000256" key="4">
    <source>
        <dbReference type="ARBA" id="ARBA00012755"/>
    </source>
</evidence>
<evidence type="ECO:0000256" key="13">
    <source>
        <dbReference type="ARBA" id="ARBA00023157"/>
    </source>
</evidence>
<evidence type="ECO:0000256" key="2">
    <source>
        <dbReference type="ARBA" id="ARBA00004128"/>
    </source>
</evidence>
<feature type="transmembrane region" description="Helical" evidence="17">
    <location>
        <begin position="103"/>
        <end position="123"/>
    </location>
</feature>
<feature type="transmembrane region" description="Helical" evidence="17">
    <location>
        <begin position="55"/>
        <end position="76"/>
    </location>
</feature>
<dbReference type="Gene3D" id="2.60.40.1180">
    <property type="entry name" value="Golgi alpha-mannosidase II"/>
    <property type="match status" value="1"/>
</dbReference>
<evidence type="ECO:0000256" key="6">
    <source>
        <dbReference type="ARBA" id="ARBA00022554"/>
    </source>
</evidence>
<evidence type="ECO:0000313" key="19">
    <source>
        <dbReference type="EMBL" id="AFN53695.1"/>
    </source>
</evidence>
<dbReference type="Gene3D" id="3.20.20.70">
    <property type="entry name" value="Aldolase class I"/>
    <property type="match status" value="1"/>
</dbReference>
<evidence type="ECO:0000259" key="18">
    <source>
        <dbReference type="Pfam" id="PF17801"/>
    </source>
</evidence>
<dbReference type="SUPFAM" id="SSF51011">
    <property type="entry name" value="Glycosyl hydrolase domain"/>
    <property type="match status" value="1"/>
</dbReference>
<comment type="similarity">
    <text evidence="15">Belongs to the MIP/aquaporin (TC 1.A.8) family. TIP (TC 1.A.8.10) subfamily.</text>
</comment>
<evidence type="ECO:0000256" key="8">
    <source>
        <dbReference type="ARBA" id="ARBA00022729"/>
    </source>
</evidence>
<evidence type="ECO:0000256" key="7">
    <source>
        <dbReference type="ARBA" id="ARBA00022692"/>
    </source>
</evidence>
<evidence type="ECO:0000256" key="5">
    <source>
        <dbReference type="ARBA" id="ARBA00022448"/>
    </source>
</evidence>
<dbReference type="SUPFAM" id="SSF51445">
    <property type="entry name" value="(Trans)glycosidases"/>
    <property type="match status" value="2"/>
</dbReference>
<evidence type="ECO:0000256" key="16">
    <source>
        <dbReference type="RuleBase" id="RU000477"/>
    </source>
</evidence>
<dbReference type="InterPro" id="IPR041233">
    <property type="entry name" value="Melibiase_C"/>
</dbReference>
<dbReference type="AlphaFoldDB" id="I6XCU1"/>
<keyword evidence="5 16" id="KW-0813">Transport</keyword>
<dbReference type="PRINTS" id="PR00783">
    <property type="entry name" value="MINTRINSICP"/>
</dbReference>
<comment type="catalytic activity">
    <reaction evidence="1">
        <text>Hydrolysis of terminal, non-reducing alpha-D-galactose residues in alpha-D-galactosides, including galactose oligosaccharides, galactomannans and galactolipids.</text>
        <dbReference type="EC" id="3.2.1.22"/>
    </reaction>
</comment>
<keyword evidence="12 17" id="KW-0472">Membrane</keyword>
<dbReference type="GO" id="GO:0004557">
    <property type="term" value="F:alpha-galactosidase activity"/>
    <property type="evidence" value="ECO:0007669"/>
    <property type="project" value="UniProtKB-EC"/>
</dbReference>
<dbReference type="GO" id="GO:0005975">
    <property type="term" value="P:carbohydrate metabolic process"/>
    <property type="evidence" value="ECO:0007669"/>
    <property type="project" value="InterPro"/>
</dbReference>
<protein>
    <recommendedName>
        <fullName evidence="4">alpha-galactosidase</fullName>
        <ecNumber evidence="4">3.2.1.22</ecNumber>
    </recommendedName>
</protein>
<dbReference type="EC" id="3.2.1.22" evidence="4"/>
<dbReference type="GO" id="GO:0015250">
    <property type="term" value="F:water channel activity"/>
    <property type="evidence" value="ECO:0007669"/>
    <property type="project" value="TreeGrafter"/>
</dbReference>
<dbReference type="Gene3D" id="1.20.1080.10">
    <property type="entry name" value="Glycerol uptake facilitator protein"/>
    <property type="match status" value="1"/>
</dbReference>
<dbReference type="PROSITE" id="PS00221">
    <property type="entry name" value="MIP"/>
    <property type="match status" value="1"/>
</dbReference>
<evidence type="ECO:0000256" key="11">
    <source>
        <dbReference type="ARBA" id="ARBA00022989"/>
    </source>
</evidence>
<feature type="domain" description="Alpha galactosidase C-terminal" evidence="18">
    <location>
        <begin position="348"/>
        <end position="423"/>
    </location>
</feature>
<dbReference type="FunFam" id="2.60.40.1180:FF:000008">
    <property type="entry name" value="Alpha-galactosidase"/>
    <property type="match status" value="1"/>
</dbReference>
<dbReference type="InterPro" id="IPR002241">
    <property type="entry name" value="Glyco_hydro_27"/>
</dbReference>
<comment type="subcellular location">
    <subcellularLocation>
        <location evidence="2">Vacuole membrane</location>
        <topology evidence="2">Multi-pass membrane protein</topology>
    </subcellularLocation>
</comment>
<dbReference type="InterPro" id="IPR034294">
    <property type="entry name" value="Aquaporin_transptr"/>
</dbReference>
<dbReference type="SUPFAM" id="SSF81338">
    <property type="entry name" value="Aquaporin-like"/>
    <property type="match status" value="1"/>
</dbReference>
<dbReference type="InterPro" id="IPR023271">
    <property type="entry name" value="Aquaporin-like"/>
</dbReference>
<dbReference type="InterPro" id="IPR000425">
    <property type="entry name" value="MIP"/>
</dbReference>
<proteinExistence type="inferred from homology"/>
<dbReference type="PANTHER" id="PTHR45665:SF23">
    <property type="entry name" value="AQUAPORIN TIP3-2-RELATED"/>
    <property type="match status" value="1"/>
</dbReference>
<dbReference type="PANTHER" id="PTHR45665">
    <property type="entry name" value="AQUAPORIN-8"/>
    <property type="match status" value="1"/>
</dbReference>
<comment type="similarity">
    <text evidence="3">Belongs to the glycosyl hydrolase 27 family.</text>
</comment>
<feature type="transmembrane region" description="Helical" evidence="17">
    <location>
        <begin position="169"/>
        <end position="188"/>
    </location>
</feature>
<evidence type="ECO:0000256" key="12">
    <source>
        <dbReference type="ARBA" id="ARBA00023136"/>
    </source>
</evidence>
<organism evidence="19">
    <name type="scientific">Linum usitatissimum</name>
    <name type="common">Flax</name>
    <name type="synonym">Linum humile</name>
    <dbReference type="NCBI Taxonomy" id="4006"/>
    <lineage>
        <taxon>Eukaryota</taxon>
        <taxon>Viridiplantae</taxon>
        <taxon>Streptophyta</taxon>
        <taxon>Embryophyta</taxon>
        <taxon>Tracheophyta</taxon>
        <taxon>Spermatophyta</taxon>
        <taxon>Magnoliopsida</taxon>
        <taxon>eudicotyledons</taxon>
        <taxon>Gunneridae</taxon>
        <taxon>Pentapetalae</taxon>
        <taxon>rosids</taxon>
        <taxon>fabids</taxon>
        <taxon>Malpighiales</taxon>
        <taxon>Linaceae</taxon>
        <taxon>Linum</taxon>
    </lineage>
</organism>
<keyword evidence="11 17" id="KW-1133">Transmembrane helix</keyword>
<dbReference type="InterPro" id="IPR013780">
    <property type="entry name" value="Glyco_hydro_b"/>
</dbReference>
<evidence type="ECO:0000256" key="14">
    <source>
        <dbReference type="ARBA" id="ARBA00023295"/>
    </source>
</evidence>
<dbReference type="InterPro" id="IPR022357">
    <property type="entry name" value="MIP_CS"/>
</dbReference>
<keyword evidence="6" id="KW-0926">Vacuole</keyword>
<dbReference type="GO" id="GO:0005774">
    <property type="term" value="C:vacuolar membrane"/>
    <property type="evidence" value="ECO:0007669"/>
    <property type="project" value="UniProtKB-SubCell"/>
</dbReference>
<evidence type="ECO:0000256" key="9">
    <source>
        <dbReference type="ARBA" id="ARBA00022737"/>
    </source>
</evidence>
<name>I6XCU1_LINUS</name>
<dbReference type="InterPro" id="IPR013785">
    <property type="entry name" value="Aldolase_TIM"/>
</dbReference>
<dbReference type="InterPro" id="IPR017853">
    <property type="entry name" value="GH"/>
</dbReference>
<keyword evidence="14" id="KW-0326">Glycosidase</keyword>
<evidence type="ECO:0000256" key="10">
    <source>
        <dbReference type="ARBA" id="ARBA00022801"/>
    </source>
</evidence>
<keyword evidence="9" id="KW-0677">Repeat</keyword>
<evidence type="ECO:0000256" key="15">
    <source>
        <dbReference type="ARBA" id="ARBA00038477"/>
    </source>
</evidence>
<dbReference type="EMBL" id="JX174448">
    <property type="protein sequence ID" value="AFN53695.1"/>
    <property type="molecule type" value="Genomic_DNA"/>
</dbReference>
<keyword evidence="7 16" id="KW-0812">Transmembrane</keyword>
<evidence type="ECO:0000256" key="1">
    <source>
        <dbReference type="ARBA" id="ARBA00001255"/>
    </source>
</evidence>
<sequence>MPRRYEFGRADEAIHPDSMRATIAELVSTFIFVFAGEGSVLALDKLYKETGPPASGLVMIALAHALALFAAVAASINVSGGHVNPAVTFGCLVGGRISVVRAIYYWIAQLLGSIVASLLLRLVTNGMRPVGFYVTSGVGEMHGLILEIVLTFGLVYVVYATAIDPKRGSIGIMAPLAIGLVVGANILVGGPFDGAAMNPARAFGPSLGRLLRWNTYNHFHWNISEEIIRETADAMVSSGLAALGYQYINLGDVKTLQLGLQPSETAGERPETLAITGRDPDMLEVGNGGMTNDEYIAHFSIWALAKSPLIIGCDVRAMSNETYQILSNSEVIAVNQDRLGVQGRKVKEGDLEVWAGPLTNNRVAVVLWNRGSSRATVTAPFSDIGLRADLADARDLWVHMTIPSVKEQISADLDSHACKMYILTPK</sequence>
<dbReference type="Pfam" id="PF00230">
    <property type="entry name" value="MIP"/>
    <property type="match status" value="1"/>
</dbReference>
<feature type="transmembrane region" description="Helical" evidence="17">
    <location>
        <begin position="144"/>
        <end position="163"/>
    </location>
</feature>
<dbReference type="Pfam" id="PF17801">
    <property type="entry name" value="Melibiase_C"/>
    <property type="match status" value="1"/>
</dbReference>
<dbReference type="FunFam" id="1.20.1080.10:FF:000002">
    <property type="entry name" value="Probable aquaporin TIP1-1"/>
    <property type="match status" value="1"/>
</dbReference>
<accession>I6XCU1</accession>
<dbReference type="Pfam" id="PF16499">
    <property type="entry name" value="Melibiase_2"/>
    <property type="match status" value="1"/>
</dbReference>
<reference evidence="19" key="1">
    <citation type="journal article" date="2012" name="Plant J.">
        <title>The genome of flax (Linum usitatissimum) assembled de novo from short shotgun sequence reads.</title>
        <authorList>
            <person name="Wang Z."/>
            <person name="Hobson N."/>
            <person name="Galindo L."/>
            <person name="Zhu S."/>
            <person name="Shi D."/>
            <person name="McDill J."/>
            <person name="Yang L."/>
            <person name="Hawkins S."/>
            <person name="Neutelings G."/>
            <person name="Datla R."/>
            <person name="Lambert G."/>
            <person name="Galbraith D.W."/>
            <person name="Grassa C.J."/>
            <person name="Geraldes A."/>
            <person name="Cronk Q.C."/>
            <person name="Cullis C."/>
            <person name="Dash P.K."/>
            <person name="Kumar P.A."/>
            <person name="Cloutier S."/>
            <person name="Sharpe A.G."/>
            <person name="Wong G.K."/>
            <person name="Wang J."/>
            <person name="Deyholos M.K."/>
        </authorList>
    </citation>
    <scope>NUCLEOTIDE SEQUENCE</scope>
</reference>
<keyword evidence="10" id="KW-0378">Hydrolase</keyword>
<keyword evidence="8" id="KW-0732">Signal</keyword>